<name>A0AAW1UEH6_9CUCU</name>
<comment type="caution">
    <text evidence="1">The sequence shown here is derived from an EMBL/GenBank/DDBJ whole genome shotgun (WGS) entry which is preliminary data.</text>
</comment>
<keyword evidence="2" id="KW-1185">Reference proteome</keyword>
<dbReference type="GO" id="GO:0003735">
    <property type="term" value="F:structural constituent of ribosome"/>
    <property type="evidence" value="ECO:0007669"/>
    <property type="project" value="TreeGrafter"/>
</dbReference>
<dbReference type="InterPro" id="IPR019374">
    <property type="entry name" value="Ribosomal_mS22"/>
</dbReference>
<dbReference type="PANTHER" id="PTHR13071:SF4">
    <property type="entry name" value="SMALL RIBOSOMAL SUBUNIT PROTEIN MS22"/>
    <property type="match status" value="1"/>
</dbReference>
<accession>A0AAW1UEH6</accession>
<dbReference type="EMBL" id="JARQZJ010000062">
    <property type="protein sequence ID" value="KAK9879553.1"/>
    <property type="molecule type" value="Genomic_DNA"/>
</dbReference>
<sequence length="343" mass="40191">MSGINQISKLLTNSALKSTVWYCRKHSQQIRLLSYVSKEYDEKNSPAPHFFNEKIQNLLLSLTRTDLQKVFQKRTVGSLEDPRFEFLTDKQLKEKLDEIRKVALKHLQFPPAVPVRTPKDKVFSRDPALKGYDTSKFVFTDISFGIKDNDRIIAVRDTDGTLQEADWKTRDRMNQVYFPKTHRQLKVPHLFNDSYFEDVLNNREYVFILDLACQQFEPDDPEYQRIASITYQHINDNNAFDKLRSTRHFGSMTFFLVWNKMIDNLLLDLIDSCYLNEASELIELYYSVHNIQVDNIGNIELIGDFLKNHSNKQAILELAFQATKDFLKKKEETVEGIRKAHGH</sequence>
<organism evidence="1 2">
    <name type="scientific">Henosepilachna vigintioctopunctata</name>
    <dbReference type="NCBI Taxonomy" id="420089"/>
    <lineage>
        <taxon>Eukaryota</taxon>
        <taxon>Metazoa</taxon>
        <taxon>Ecdysozoa</taxon>
        <taxon>Arthropoda</taxon>
        <taxon>Hexapoda</taxon>
        <taxon>Insecta</taxon>
        <taxon>Pterygota</taxon>
        <taxon>Neoptera</taxon>
        <taxon>Endopterygota</taxon>
        <taxon>Coleoptera</taxon>
        <taxon>Polyphaga</taxon>
        <taxon>Cucujiformia</taxon>
        <taxon>Coccinelloidea</taxon>
        <taxon>Coccinellidae</taxon>
        <taxon>Epilachninae</taxon>
        <taxon>Epilachnini</taxon>
        <taxon>Henosepilachna</taxon>
    </lineage>
</organism>
<protein>
    <recommendedName>
        <fullName evidence="3">28S ribosomal protein S22, mitochondrial</fullName>
    </recommendedName>
</protein>
<gene>
    <name evidence="1" type="ORF">WA026_006621</name>
</gene>
<evidence type="ECO:0008006" key="3">
    <source>
        <dbReference type="Google" id="ProtNLM"/>
    </source>
</evidence>
<evidence type="ECO:0000313" key="2">
    <source>
        <dbReference type="Proteomes" id="UP001431783"/>
    </source>
</evidence>
<evidence type="ECO:0000313" key="1">
    <source>
        <dbReference type="EMBL" id="KAK9879553.1"/>
    </source>
</evidence>
<dbReference type="Pfam" id="PF10245">
    <property type="entry name" value="MRP-S22"/>
    <property type="match status" value="1"/>
</dbReference>
<dbReference type="Proteomes" id="UP001431783">
    <property type="component" value="Unassembled WGS sequence"/>
</dbReference>
<reference evidence="1 2" key="1">
    <citation type="submission" date="2023-03" db="EMBL/GenBank/DDBJ databases">
        <title>Genome insight into feeding habits of ladybird beetles.</title>
        <authorList>
            <person name="Li H.-S."/>
            <person name="Huang Y.-H."/>
            <person name="Pang H."/>
        </authorList>
    </citation>
    <scope>NUCLEOTIDE SEQUENCE [LARGE SCALE GENOMIC DNA]</scope>
    <source>
        <strain evidence="1">SYSU_2023b</strain>
        <tissue evidence="1">Whole body</tissue>
    </source>
</reference>
<proteinExistence type="predicted"/>
<dbReference type="AlphaFoldDB" id="A0AAW1UEH6"/>
<dbReference type="GO" id="GO:0005763">
    <property type="term" value="C:mitochondrial small ribosomal subunit"/>
    <property type="evidence" value="ECO:0007669"/>
    <property type="project" value="TreeGrafter"/>
</dbReference>
<dbReference type="PANTHER" id="PTHR13071">
    <property type="entry name" value="MITOCHONDRIAL 28S RIBOSOMAL PROTEIN S22"/>
    <property type="match status" value="1"/>
</dbReference>